<dbReference type="AlphaFoldDB" id="A0A3N4LCA5"/>
<evidence type="ECO:0000313" key="1">
    <source>
        <dbReference type="EMBL" id="RPB20316.1"/>
    </source>
</evidence>
<accession>A0A3N4LCA5</accession>
<dbReference type="EMBL" id="ML121574">
    <property type="protein sequence ID" value="RPB20316.1"/>
    <property type="molecule type" value="Genomic_DNA"/>
</dbReference>
<evidence type="ECO:0000313" key="2">
    <source>
        <dbReference type="Proteomes" id="UP000267821"/>
    </source>
</evidence>
<reference evidence="1 2" key="1">
    <citation type="journal article" date="2018" name="Nat. Ecol. Evol.">
        <title>Pezizomycetes genomes reveal the molecular basis of ectomycorrhizal truffle lifestyle.</title>
        <authorList>
            <person name="Murat C."/>
            <person name="Payen T."/>
            <person name="Noel B."/>
            <person name="Kuo A."/>
            <person name="Morin E."/>
            <person name="Chen J."/>
            <person name="Kohler A."/>
            <person name="Krizsan K."/>
            <person name="Balestrini R."/>
            <person name="Da Silva C."/>
            <person name="Montanini B."/>
            <person name="Hainaut M."/>
            <person name="Levati E."/>
            <person name="Barry K.W."/>
            <person name="Belfiori B."/>
            <person name="Cichocki N."/>
            <person name="Clum A."/>
            <person name="Dockter R.B."/>
            <person name="Fauchery L."/>
            <person name="Guy J."/>
            <person name="Iotti M."/>
            <person name="Le Tacon F."/>
            <person name="Lindquist E.A."/>
            <person name="Lipzen A."/>
            <person name="Malagnac F."/>
            <person name="Mello A."/>
            <person name="Molinier V."/>
            <person name="Miyauchi S."/>
            <person name="Poulain J."/>
            <person name="Riccioni C."/>
            <person name="Rubini A."/>
            <person name="Sitrit Y."/>
            <person name="Splivallo R."/>
            <person name="Traeger S."/>
            <person name="Wang M."/>
            <person name="Zifcakova L."/>
            <person name="Wipf D."/>
            <person name="Zambonelli A."/>
            <person name="Paolocci F."/>
            <person name="Nowrousian M."/>
            <person name="Ottonello S."/>
            <person name="Baldrian P."/>
            <person name="Spatafora J.W."/>
            <person name="Henrissat B."/>
            <person name="Nagy L.G."/>
            <person name="Aury J.M."/>
            <person name="Wincker P."/>
            <person name="Grigoriev I.V."/>
            <person name="Bonfante P."/>
            <person name="Martin F.M."/>
        </authorList>
    </citation>
    <scope>NUCLEOTIDE SEQUENCE [LARGE SCALE GENOMIC DNA]</scope>
    <source>
        <strain evidence="1 2">ATCC MYA-4762</strain>
    </source>
</reference>
<dbReference type="InParanoid" id="A0A3N4LCA5"/>
<sequence length="53" mass="5784">MIPPSLVVKPDFTNVTPIRVNSRLPPSSYCSTHEGRQTPICLMRNSSAGSRAI</sequence>
<proteinExistence type="predicted"/>
<protein>
    <submittedName>
        <fullName evidence="1">Uncharacterized protein</fullName>
    </submittedName>
</protein>
<gene>
    <name evidence="1" type="ORF">L211DRAFT_527555</name>
</gene>
<name>A0A3N4LCA5_9PEZI</name>
<dbReference type="Proteomes" id="UP000267821">
    <property type="component" value="Unassembled WGS sequence"/>
</dbReference>
<keyword evidence="2" id="KW-1185">Reference proteome</keyword>
<organism evidence="1 2">
    <name type="scientific">Terfezia boudieri ATCC MYA-4762</name>
    <dbReference type="NCBI Taxonomy" id="1051890"/>
    <lineage>
        <taxon>Eukaryota</taxon>
        <taxon>Fungi</taxon>
        <taxon>Dikarya</taxon>
        <taxon>Ascomycota</taxon>
        <taxon>Pezizomycotina</taxon>
        <taxon>Pezizomycetes</taxon>
        <taxon>Pezizales</taxon>
        <taxon>Pezizaceae</taxon>
        <taxon>Terfezia</taxon>
    </lineage>
</organism>